<dbReference type="EMBL" id="CP031769">
    <property type="protein sequence ID" value="AXR07905.1"/>
    <property type="molecule type" value="Genomic_DNA"/>
</dbReference>
<organism evidence="2 3">
    <name type="scientific">Salinimonas sediminis</name>
    <dbReference type="NCBI Taxonomy" id="2303538"/>
    <lineage>
        <taxon>Bacteria</taxon>
        <taxon>Pseudomonadati</taxon>
        <taxon>Pseudomonadota</taxon>
        <taxon>Gammaproteobacteria</taxon>
        <taxon>Alteromonadales</taxon>
        <taxon>Alteromonadaceae</taxon>
        <taxon>Alteromonas/Salinimonas group</taxon>
        <taxon>Salinimonas</taxon>
    </lineage>
</organism>
<dbReference type="KEGG" id="salm:D0Y50_16995"/>
<dbReference type="AlphaFoldDB" id="A0A346NQU8"/>
<name>A0A346NQU8_9ALTE</name>
<protein>
    <submittedName>
        <fullName evidence="2">Uncharacterized protein</fullName>
    </submittedName>
</protein>
<dbReference type="RefSeq" id="WP_108568724.1">
    <property type="nucleotide sequence ID" value="NZ_CP031769.1"/>
</dbReference>
<accession>A0A346NQU8</accession>
<proteinExistence type="predicted"/>
<feature type="coiled-coil region" evidence="1">
    <location>
        <begin position="80"/>
        <end position="114"/>
    </location>
</feature>
<dbReference type="Proteomes" id="UP000262073">
    <property type="component" value="Chromosome"/>
</dbReference>
<evidence type="ECO:0000256" key="1">
    <source>
        <dbReference type="SAM" id="Coils"/>
    </source>
</evidence>
<evidence type="ECO:0000313" key="2">
    <source>
        <dbReference type="EMBL" id="AXR07905.1"/>
    </source>
</evidence>
<dbReference type="OrthoDB" id="6291935at2"/>
<gene>
    <name evidence="2" type="ORF">D0Y50_16995</name>
</gene>
<reference evidence="2 3" key="1">
    <citation type="submission" date="2018-08" db="EMBL/GenBank/DDBJ databases">
        <title>Salinimonas sediminis sp. nov., a piezophilic bacterium isolated from a deep-sea sediment sample from the New Britain Trench.</title>
        <authorList>
            <person name="Cao J."/>
        </authorList>
    </citation>
    <scope>NUCLEOTIDE SEQUENCE [LARGE SCALE GENOMIC DNA]</scope>
    <source>
        <strain evidence="2 3">N102</strain>
    </source>
</reference>
<sequence length="139" mass="16120">MMTKSEVTRARIEEALDRILNKATTIVPYSQKLSVKAVEEEAGLGSGSIYYYEDIVEEIWALKKQSYSVSMIPEHSSDALSKLRLRLKKEIKLKRKYKSEVAELRERLSNMASQHNSFALTIEEYKQRVAELEYQLTNE</sequence>
<evidence type="ECO:0000313" key="3">
    <source>
        <dbReference type="Proteomes" id="UP000262073"/>
    </source>
</evidence>
<keyword evidence="3" id="KW-1185">Reference proteome</keyword>
<keyword evidence="1" id="KW-0175">Coiled coil</keyword>